<evidence type="ECO:0000256" key="7">
    <source>
        <dbReference type="ARBA" id="ARBA00013053"/>
    </source>
</evidence>
<evidence type="ECO:0000256" key="14">
    <source>
        <dbReference type="ARBA" id="ARBA00048798"/>
    </source>
</evidence>
<evidence type="ECO:0000256" key="6">
    <source>
        <dbReference type="ARBA" id="ARBA00009320"/>
    </source>
</evidence>
<evidence type="ECO:0000256" key="5">
    <source>
        <dbReference type="ARBA" id="ARBA00005072"/>
    </source>
</evidence>
<dbReference type="UniPathway" id="UPA00047">
    <property type="reaction ID" value="UER00058"/>
</dbReference>
<dbReference type="CDD" id="cd01557">
    <property type="entry name" value="BCAT_beta_family"/>
    <property type="match status" value="1"/>
</dbReference>
<dbReference type="Pfam" id="PF01063">
    <property type="entry name" value="Aminotran_4"/>
    <property type="match status" value="1"/>
</dbReference>
<dbReference type="InterPro" id="IPR001544">
    <property type="entry name" value="Aminotrans_IV"/>
</dbReference>
<dbReference type="NCBIfam" id="TIGR01123">
    <property type="entry name" value="ilvE_II"/>
    <property type="match status" value="1"/>
</dbReference>
<evidence type="ECO:0000256" key="2">
    <source>
        <dbReference type="ARBA" id="ARBA00003109"/>
    </source>
</evidence>
<evidence type="ECO:0000256" key="11">
    <source>
        <dbReference type="ARBA" id="ARBA00022898"/>
    </source>
</evidence>
<evidence type="ECO:0000256" key="12">
    <source>
        <dbReference type="ARBA" id="ARBA00023304"/>
    </source>
</evidence>
<dbReference type="UniPathway" id="UPA00048">
    <property type="reaction ID" value="UER00073"/>
</dbReference>
<evidence type="ECO:0000313" key="17">
    <source>
        <dbReference type="EMBL" id="MVN21189.1"/>
    </source>
</evidence>
<dbReference type="GO" id="GO:0009099">
    <property type="term" value="P:L-valine biosynthetic process"/>
    <property type="evidence" value="ECO:0007669"/>
    <property type="project" value="UniProtKB-UniPathway"/>
</dbReference>
<dbReference type="GO" id="GO:0009097">
    <property type="term" value="P:isoleucine biosynthetic process"/>
    <property type="evidence" value="ECO:0007669"/>
    <property type="project" value="UniProtKB-UniPathway"/>
</dbReference>
<dbReference type="Gene3D" id="3.20.10.10">
    <property type="entry name" value="D-amino Acid Aminotransferase, subunit A, domain 2"/>
    <property type="match status" value="1"/>
</dbReference>
<evidence type="ECO:0000256" key="3">
    <source>
        <dbReference type="ARBA" id="ARBA00004824"/>
    </source>
</evidence>
<dbReference type="NCBIfam" id="NF009897">
    <property type="entry name" value="PRK13357.1"/>
    <property type="match status" value="1"/>
</dbReference>
<dbReference type="GO" id="GO:0004084">
    <property type="term" value="F:branched-chain-amino-acid transaminase activity"/>
    <property type="evidence" value="ECO:0007669"/>
    <property type="project" value="UniProtKB-EC"/>
</dbReference>
<dbReference type="UniPathway" id="UPA00049">
    <property type="reaction ID" value="UER00062"/>
</dbReference>
<dbReference type="InterPro" id="IPR005786">
    <property type="entry name" value="B_amino_transII"/>
</dbReference>
<dbReference type="PIRSF" id="PIRSF006468">
    <property type="entry name" value="BCAT1"/>
    <property type="match status" value="1"/>
</dbReference>
<evidence type="ECO:0000256" key="8">
    <source>
        <dbReference type="ARBA" id="ARBA00022576"/>
    </source>
</evidence>
<dbReference type="InterPro" id="IPR036038">
    <property type="entry name" value="Aminotransferase-like"/>
</dbReference>
<dbReference type="InterPro" id="IPR033939">
    <property type="entry name" value="BCAT_family"/>
</dbReference>
<keyword evidence="11" id="KW-0663">Pyridoxal phosphate</keyword>
<dbReference type="EC" id="2.6.1.42" evidence="7"/>
<evidence type="ECO:0000256" key="16">
    <source>
        <dbReference type="PIRSR" id="PIRSR006468-1"/>
    </source>
</evidence>
<comment type="cofactor">
    <cofactor evidence="1">
        <name>pyridoxal 5'-phosphate</name>
        <dbReference type="ChEBI" id="CHEBI:597326"/>
    </cofactor>
</comment>
<evidence type="ECO:0000256" key="4">
    <source>
        <dbReference type="ARBA" id="ARBA00004931"/>
    </source>
</evidence>
<feature type="modified residue" description="N6-(pyridoxal phosphate)lysine" evidence="16">
    <location>
        <position position="196"/>
    </location>
</feature>
<evidence type="ECO:0000256" key="13">
    <source>
        <dbReference type="ARBA" id="ARBA00048212"/>
    </source>
</evidence>
<dbReference type="Gene3D" id="3.30.470.10">
    <property type="match status" value="1"/>
</dbReference>
<dbReference type="AlphaFoldDB" id="A0A7K1SV17"/>
<comment type="catalytic activity">
    <reaction evidence="13">
        <text>L-valine + 2-oxoglutarate = 3-methyl-2-oxobutanoate + L-glutamate</text>
        <dbReference type="Rhea" id="RHEA:24813"/>
        <dbReference type="ChEBI" id="CHEBI:11851"/>
        <dbReference type="ChEBI" id="CHEBI:16810"/>
        <dbReference type="ChEBI" id="CHEBI:29985"/>
        <dbReference type="ChEBI" id="CHEBI:57762"/>
        <dbReference type="EC" id="2.6.1.42"/>
    </reaction>
</comment>
<comment type="catalytic activity">
    <reaction evidence="15">
        <text>L-leucine + 2-oxoglutarate = 4-methyl-2-oxopentanoate + L-glutamate</text>
        <dbReference type="Rhea" id="RHEA:18321"/>
        <dbReference type="ChEBI" id="CHEBI:16810"/>
        <dbReference type="ChEBI" id="CHEBI:17865"/>
        <dbReference type="ChEBI" id="CHEBI:29985"/>
        <dbReference type="ChEBI" id="CHEBI:57427"/>
        <dbReference type="EC" id="2.6.1.42"/>
    </reaction>
</comment>
<keyword evidence="8 17" id="KW-0032">Aminotransferase</keyword>
<evidence type="ECO:0000256" key="15">
    <source>
        <dbReference type="ARBA" id="ARBA00049229"/>
    </source>
</evidence>
<organism evidence="17 18">
    <name type="scientific">Mucilaginibacter arboris</name>
    <dbReference type="NCBI Taxonomy" id="2682090"/>
    <lineage>
        <taxon>Bacteria</taxon>
        <taxon>Pseudomonadati</taxon>
        <taxon>Bacteroidota</taxon>
        <taxon>Sphingobacteriia</taxon>
        <taxon>Sphingobacteriales</taxon>
        <taxon>Sphingobacteriaceae</taxon>
        <taxon>Mucilaginibacter</taxon>
    </lineage>
</organism>
<keyword evidence="9" id="KW-0028">Amino-acid biosynthesis</keyword>
<accession>A0A7K1SV17</accession>
<dbReference type="GO" id="GO:0009098">
    <property type="term" value="P:L-leucine biosynthetic process"/>
    <property type="evidence" value="ECO:0007669"/>
    <property type="project" value="UniProtKB-UniPathway"/>
</dbReference>
<dbReference type="Proteomes" id="UP000462014">
    <property type="component" value="Unassembled WGS sequence"/>
</dbReference>
<keyword evidence="18" id="KW-1185">Reference proteome</keyword>
<comment type="catalytic activity">
    <reaction evidence="14">
        <text>L-isoleucine + 2-oxoglutarate = (S)-3-methyl-2-oxopentanoate + L-glutamate</text>
        <dbReference type="Rhea" id="RHEA:24801"/>
        <dbReference type="ChEBI" id="CHEBI:16810"/>
        <dbReference type="ChEBI" id="CHEBI:29985"/>
        <dbReference type="ChEBI" id="CHEBI:35146"/>
        <dbReference type="ChEBI" id="CHEBI:58045"/>
        <dbReference type="EC" id="2.6.1.42"/>
    </reaction>
</comment>
<dbReference type="RefSeq" id="WP_157565331.1">
    <property type="nucleotide sequence ID" value="NZ_WPIK01000005.1"/>
</dbReference>
<dbReference type="InterPro" id="IPR043131">
    <property type="entry name" value="BCAT-like_N"/>
</dbReference>
<comment type="pathway">
    <text evidence="5">Amino-acid biosynthesis; L-leucine biosynthesis; L-leucine from 3-methyl-2-oxobutanoate: step 4/4.</text>
</comment>
<evidence type="ECO:0000313" key="18">
    <source>
        <dbReference type="Proteomes" id="UP000462014"/>
    </source>
</evidence>
<sequence>MVSDTLDIQISKAETSRLPQIDYSNLVFGQNFSDHMLVADYADGQWQNFQILPYGEIKMSPAMSVLHYGQTFFEGLKAYKLADGRVSIFRPNKNAERFNKSAERLCMPQLPEDLFVQSIAALVELDQQWIPDKENHSLYIRPFMFATEAALGVHPSATYKFCVLTCPVGPYFSKYLKVKVETEYARACDGGFGFAKAAGNYAGSMLPAKKAAEEGFDQIIWTDAREHAFVEELGAANIVFVMDGKIVTPSTRDTILKGVTRDSILEIAKSWNVPVEERRVAVAEILDGIKNGKVTEAFGVGTAATITSIAEIGFKGEVYTLPDPAKGEFAAKLRRTLDDIKYGRTEDINNWNYIVS</sequence>
<comment type="caution">
    <text evidence="17">The sequence shown here is derived from an EMBL/GenBank/DDBJ whole genome shotgun (WGS) entry which is preliminary data.</text>
</comment>
<gene>
    <name evidence="17" type="ORF">GO621_06540</name>
</gene>
<proteinExistence type="inferred from homology"/>
<comment type="function">
    <text evidence="2">Acts on leucine, isoleucine and valine.</text>
</comment>
<evidence type="ECO:0000256" key="10">
    <source>
        <dbReference type="ARBA" id="ARBA00022679"/>
    </source>
</evidence>
<dbReference type="SUPFAM" id="SSF56752">
    <property type="entry name" value="D-aminoacid aminotransferase-like PLP-dependent enzymes"/>
    <property type="match status" value="1"/>
</dbReference>
<name>A0A7K1SV17_9SPHI</name>
<comment type="pathway">
    <text evidence="3">Amino-acid biosynthesis; L-isoleucine biosynthesis; L-isoleucine from 2-oxobutanoate: step 4/4.</text>
</comment>
<reference evidence="17 18" key="1">
    <citation type="submission" date="2019-12" db="EMBL/GenBank/DDBJ databases">
        <title>Mucilaginibacter sp. HMF7410 genome sequencing and assembly.</title>
        <authorList>
            <person name="Kang H."/>
            <person name="Cha I."/>
            <person name="Kim H."/>
            <person name="Joh K."/>
        </authorList>
    </citation>
    <scope>NUCLEOTIDE SEQUENCE [LARGE SCALE GENOMIC DNA]</scope>
    <source>
        <strain evidence="17 18">HMF7410</strain>
    </source>
</reference>
<comment type="similarity">
    <text evidence="6">Belongs to the class-IV pyridoxal-phosphate-dependent aminotransferase family.</text>
</comment>
<evidence type="ECO:0000256" key="9">
    <source>
        <dbReference type="ARBA" id="ARBA00022605"/>
    </source>
</evidence>
<dbReference type="PANTHER" id="PTHR11825">
    <property type="entry name" value="SUBGROUP IIII AMINOTRANSFERASE"/>
    <property type="match status" value="1"/>
</dbReference>
<dbReference type="PANTHER" id="PTHR11825:SF44">
    <property type="entry name" value="BRANCHED-CHAIN-AMINO-ACID AMINOTRANSFERASE"/>
    <property type="match status" value="1"/>
</dbReference>
<keyword evidence="12" id="KW-0100">Branched-chain amino acid biosynthesis</keyword>
<dbReference type="InterPro" id="IPR043132">
    <property type="entry name" value="BCAT-like_C"/>
</dbReference>
<protein>
    <recommendedName>
        <fullName evidence="7">branched-chain-amino-acid transaminase</fullName>
        <ecNumber evidence="7">2.6.1.42</ecNumber>
    </recommendedName>
</protein>
<keyword evidence="10 17" id="KW-0808">Transferase</keyword>
<comment type="pathway">
    <text evidence="4">Amino-acid biosynthesis; L-valine biosynthesis; L-valine from pyruvate: step 4/4.</text>
</comment>
<dbReference type="EMBL" id="WPIK01000005">
    <property type="protein sequence ID" value="MVN21189.1"/>
    <property type="molecule type" value="Genomic_DNA"/>
</dbReference>
<evidence type="ECO:0000256" key="1">
    <source>
        <dbReference type="ARBA" id="ARBA00001933"/>
    </source>
</evidence>